<dbReference type="InterPro" id="IPR009078">
    <property type="entry name" value="Ferritin-like_SF"/>
</dbReference>
<dbReference type="Proteomes" id="UP000036202">
    <property type="component" value="Chromosome"/>
</dbReference>
<dbReference type="RefSeq" id="WP_040057657.1">
    <property type="nucleotide sequence ID" value="NZ_CP011974.1"/>
</dbReference>
<dbReference type="InterPro" id="IPR012347">
    <property type="entry name" value="Ferritin-like"/>
</dbReference>
<dbReference type="CDD" id="cd00657">
    <property type="entry name" value="Ferritin_like"/>
    <property type="match status" value="1"/>
</dbReference>
<sequence length="150" mass="17320">MDKKQIVDTLNKLVEGQYMGIHAYENFIENLDSSSSLLSHFIEIRKDLEQHAELLSKRVQVLDETPKSSEGIIGKIELFISQLFDSSTSEQDILKHAIKGQNLYGIKMTEELVSNKLDEESLCLVHEILQKQREHVDYLKYELHSRTSSQ</sequence>
<dbReference type="KEGG" id="beo:BEH_11520"/>
<protein>
    <recommendedName>
        <fullName evidence="1">DUF2383 domain-containing protein</fullName>
    </recommendedName>
</protein>
<dbReference type="GeneID" id="93701431"/>
<organism evidence="2 3">
    <name type="scientific">Priestia filamentosa</name>
    <dbReference type="NCBI Taxonomy" id="1402861"/>
    <lineage>
        <taxon>Bacteria</taxon>
        <taxon>Bacillati</taxon>
        <taxon>Bacillota</taxon>
        <taxon>Bacilli</taxon>
        <taxon>Bacillales</taxon>
        <taxon>Bacillaceae</taxon>
        <taxon>Priestia</taxon>
    </lineage>
</organism>
<keyword evidence="3" id="KW-1185">Reference proteome</keyword>
<reference evidence="3" key="2">
    <citation type="submission" date="2015-06" db="EMBL/GenBank/DDBJ databases">
        <title>Genome Sequence of Bacillus endophyticus and Analysis of its Companion Mechanism in the Ketogulonigenium vulgare-Bacillus strain Consortium.</title>
        <authorList>
            <person name="Jia N."/>
            <person name="Du J."/>
            <person name="Ding M.-Z."/>
            <person name="Gao F."/>
            <person name="Yuan Y.-J."/>
        </authorList>
    </citation>
    <scope>NUCLEOTIDE SEQUENCE [LARGE SCALE GENOMIC DNA]</scope>
    <source>
        <strain evidence="3">Hbe603</strain>
    </source>
</reference>
<dbReference type="OrthoDB" id="1706687at2"/>
<dbReference type="Gene3D" id="1.20.1260.10">
    <property type="match status" value="1"/>
</dbReference>
<evidence type="ECO:0000259" key="1">
    <source>
        <dbReference type="Pfam" id="PF09537"/>
    </source>
</evidence>
<dbReference type="AlphaFoldDB" id="A0A1X7EBQ3"/>
<gene>
    <name evidence="2" type="ORF">BEH_11520</name>
</gene>
<proteinExistence type="predicted"/>
<reference evidence="2 3" key="1">
    <citation type="journal article" date="2015" name="PLoS ONE">
        <title>Genome Sequence of Bacillus endophyticus and Analysis of Its Companion Mechanism in the Ketogulonigenium vulgare-Bacillus Strain Consortium.</title>
        <authorList>
            <person name="Jia N."/>
            <person name="Du J."/>
            <person name="Ding M.Z."/>
            <person name="Gao F."/>
            <person name="Yuan Y.J."/>
        </authorList>
    </citation>
    <scope>NUCLEOTIDE SEQUENCE [LARGE SCALE GENOMIC DNA]</scope>
    <source>
        <strain evidence="2 3">Hbe603</strain>
    </source>
</reference>
<dbReference type="PATRIC" id="fig|135735.6.peg.2412"/>
<evidence type="ECO:0000313" key="2">
    <source>
        <dbReference type="EMBL" id="AKO92667.1"/>
    </source>
</evidence>
<dbReference type="EMBL" id="CP011974">
    <property type="protein sequence ID" value="AKO92667.1"/>
    <property type="molecule type" value="Genomic_DNA"/>
</dbReference>
<dbReference type="InterPro" id="IPR019052">
    <property type="entry name" value="DUF2383"/>
</dbReference>
<dbReference type="SUPFAM" id="SSF47240">
    <property type="entry name" value="Ferritin-like"/>
    <property type="match status" value="1"/>
</dbReference>
<feature type="domain" description="DUF2383" evidence="1">
    <location>
        <begin position="5"/>
        <end position="102"/>
    </location>
</feature>
<accession>A0A1X7EBQ3</accession>
<dbReference type="Pfam" id="PF09537">
    <property type="entry name" value="DUF2383"/>
    <property type="match status" value="1"/>
</dbReference>
<name>A0A1X7EBQ3_9BACI</name>
<accession>A0A0H4KEZ9</accession>
<evidence type="ECO:0000313" key="3">
    <source>
        <dbReference type="Proteomes" id="UP000036202"/>
    </source>
</evidence>